<proteinExistence type="predicted"/>
<accession>A0A0P1BPT3</accession>
<organism evidence="1 2">
    <name type="scientific">Ceraceosorus bombacis</name>
    <dbReference type="NCBI Taxonomy" id="401625"/>
    <lineage>
        <taxon>Eukaryota</taxon>
        <taxon>Fungi</taxon>
        <taxon>Dikarya</taxon>
        <taxon>Basidiomycota</taxon>
        <taxon>Ustilaginomycotina</taxon>
        <taxon>Exobasidiomycetes</taxon>
        <taxon>Ceraceosorales</taxon>
        <taxon>Ceraceosoraceae</taxon>
        <taxon>Ceraceosorus</taxon>
    </lineage>
</organism>
<keyword evidence="2" id="KW-1185">Reference proteome</keyword>
<dbReference type="AlphaFoldDB" id="A0A0P1BPT3"/>
<sequence length="108" mass="12171">MSKILADLGAPARAELTNRLSDMGELEAETTWNKACRDHIGQGVRSDFGWLEDRRSYGLYCHAPGALEGSDKTEDTVTYLNTKVQLERRTGPSRRCRVMMLSRGLPRK</sequence>
<evidence type="ECO:0000313" key="2">
    <source>
        <dbReference type="Proteomes" id="UP000054845"/>
    </source>
</evidence>
<name>A0A0P1BPT3_9BASI</name>
<dbReference type="OrthoDB" id="10490742at2759"/>
<evidence type="ECO:0000313" key="1">
    <source>
        <dbReference type="EMBL" id="CEH17814.1"/>
    </source>
</evidence>
<dbReference type="Proteomes" id="UP000054845">
    <property type="component" value="Unassembled WGS sequence"/>
</dbReference>
<reference evidence="2" key="1">
    <citation type="submission" date="2014-09" db="EMBL/GenBank/DDBJ databases">
        <authorList>
            <person name="Sharma Rahul"/>
            <person name="Thines Marco"/>
        </authorList>
    </citation>
    <scope>NUCLEOTIDE SEQUENCE [LARGE SCALE GENOMIC DNA]</scope>
</reference>
<dbReference type="EMBL" id="CCYA01000265">
    <property type="protein sequence ID" value="CEH17814.1"/>
    <property type="molecule type" value="Genomic_DNA"/>
</dbReference>
<protein>
    <submittedName>
        <fullName evidence="1">Uncharacterized protein</fullName>
    </submittedName>
</protein>